<feature type="compositionally biased region" description="Low complexity" evidence="1">
    <location>
        <begin position="396"/>
        <end position="408"/>
    </location>
</feature>
<evidence type="ECO:0000256" key="3">
    <source>
        <dbReference type="SAM" id="SignalP"/>
    </source>
</evidence>
<keyword evidence="2" id="KW-1133">Transmembrane helix</keyword>
<accession>A0A9W6M127</accession>
<evidence type="ECO:0000259" key="4">
    <source>
        <dbReference type="Pfam" id="PF20597"/>
    </source>
</evidence>
<protein>
    <recommendedName>
        <fullName evidence="4">Choice-of-anchor A domain-containing protein</fullName>
    </recommendedName>
</protein>
<reference evidence="5" key="1">
    <citation type="journal article" date="2014" name="Int. J. Syst. Evol. Microbiol.">
        <title>Complete genome sequence of Corynebacterium casei LMG S-19264T (=DSM 44701T), isolated from a smear-ripened cheese.</title>
        <authorList>
            <consortium name="US DOE Joint Genome Institute (JGI-PGF)"/>
            <person name="Walter F."/>
            <person name="Albersmeier A."/>
            <person name="Kalinowski J."/>
            <person name="Ruckert C."/>
        </authorList>
    </citation>
    <scope>NUCLEOTIDE SEQUENCE</scope>
    <source>
        <strain evidence="5">VKM Ac-1401</strain>
    </source>
</reference>
<feature type="domain" description="Choice-of-anchor A" evidence="4">
    <location>
        <begin position="42"/>
        <end position="340"/>
    </location>
</feature>
<organism evidence="5 6">
    <name type="scientific">Leifsonia poae</name>
    <dbReference type="NCBI Taxonomy" id="110933"/>
    <lineage>
        <taxon>Bacteria</taxon>
        <taxon>Bacillati</taxon>
        <taxon>Actinomycetota</taxon>
        <taxon>Actinomycetes</taxon>
        <taxon>Micrococcales</taxon>
        <taxon>Microbacteriaceae</taxon>
        <taxon>Leifsonia</taxon>
    </lineage>
</organism>
<gene>
    <name evidence="5" type="ORF">GCM10017584_28530</name>
</gene>
<evidence type="ECO:0000313" key="6">
    <source>
        <dbReference type="Proteomes" id="UP001142372"/>
    </source>
</evidence>
<sequence length="449" mass="45029">MIAIGIGVASLIGIGMASGAAVAAPGDVGPVNPVTFPINGHQANSGFTIFSEGNVALNADEAEGTVAVGGDLTFESGYNIGAGATPPATFVAPGDTAPTFLYVRGGVGFSSSPTTPVLKVLGGGLSKIADTSTYTAYDHDNNNALVNYQIVPTGAPYNTAPRIEGTVTQTPASIAAPVGTNLVDIDAAFPAYRQLSTDLGGCARTVQLTDTQGDPLQSPIAPGTSGRLTMTPGQTSVLSISAADLAAISEITFVAPLPDPTTPLVVNVVGTSFSGSIPNQAGIGSGQAPFMLWNFPQATTVTVTGGDSIEGTIYAPRAFVNWQVTQNIEGNVIAASFTHGIPGVRGGPPREVHNFPFSAEVSCTKGNVTPTPTPTPTPTVTPTITPVPTPSFDPNGGTSPAAPGAAGTLADSGSDTATALGVAAAAAGAMVLGGALVLLRRTRRTRHQR</sequence>
<reference evidence="5" key="2">
    <citation type="submission" date="2023-01" db="EMBL/GenBank/DDBJ databases">
        <authorList>
            <person name="Sun Q."/>
            <person name="Evtushenko L."/>
        </authorList>
    </citation>
    <scope>NUCLEOTIDE SEQUENCE</scope>
    <source>
        <strain evidence="5">VKM Ac-1401</strain>
    </source>
</reference>
<feature type="compositionally biased region" description="Pro residues" evidence="1">
    <location>
        <begin position="371"/>
        <end position="391"/>
    </location>
</feature>
<name>A0A9W6M127_9MICO</name>
<evidence type="ECO:0000256" key="1">
    <source>
        <dbReference type="SAM" id="MobiDB-lite"/>
    </source>
</evidence>
<evidence type="ECO:0000313" key="5">
    <source>
        <dbReference type="EMBL" id="GLJ77279.1"/>
    </source>
</evidence>
<feature type="transmembrane region" description="Helical" evidence="2">
    <location>
        <begin position="419"/>
        <end position="439"/>
    </location>
</feature>
<dbReference type="InterPro" id="IPR026588">
    <property type="entry name" value="Choice_anch_A"/>
</dbReference>
<comment type="caution">
    <text evidence="5">The sequence shown here is derived from an EMBL/GenBank/DDBJ whole genome shotgun (WGS) entry which is preliminary data.</text>
</comment>
<proteinExistence type="predicted"/>
<dbReference type="Proteomes" id="UP001142372">
    <property type="component" value="Unassembled WGS sequence"/>
</dbReference>
<dbReference type="NCBIfam" id="TIGR04215">
    <property type="entry name" value="choice_anch_A"/>
    <property type="match status" value="1"/>
</dbReference>
<feature type="chain" id="PRO_5040815810" description="Choice-of-anchor A domain-containing protein" evidence="3">
    <location>
        <begin position="24"/>
        <end position="449"/>
    </location>
</feature>
<keyword evidence="2" id="KW-0472">Membrane</keyword>
<feature type="signal peptide" evidence="3">
    <location>
        <begin position="1"/>
        <end position="23"/>
    </location>
</feature>
<keyword evidence="2" id="KW-0812">Transmembrane</keyword>
<dbReference type="Pfam" id="PF20597">
    <property type="entry name" value="pAdhesive_15"/>
    <property type="match status" value="1"/>
</dbReference>
<dbReference type="AlphaFoldDB" id="A0A9W6M127"/>
<feature type="region of interest" description="Disordered" evidence="1">
    <location>
        <begin position="366"/>
        <end position="413"/>
    </location>
</feature>
<dbReference type="EMBL" id="BSEN01000013">
    <property type="protein sequence ID" value="GLJ77279.1"/>
    <property type="molecule type" value="Genomic_DNA"/>
</dbReference>
<keyword evidence="3" id="KW-0732">Signal</keyword>
<evidence type="ECO:0000256" key="2">
    <source>
        <dbReference type="SAM" id="Phobius"/>
    </source>
</evidence>
<keyword evidence="6" id="KW-1185">Reference proteome</keyword>